<proteinExistence type="predicted"/>
<feature type="non-terminal residue" evidence="1">
    <location>
        <position position="51"/>
    </location>
</feature>
<protein>
    <submittedName>
        <fullName evidence="1">Uncharacterized protein</fullName>
    </submittedName>
</protein>
<name>A0A6H5FYH6_9HEMI</name>
<accession>A0A6H5FYH6</accession>
<organism evidence="1 2">
    <name type="scientific">Nesidiocoris tenuis</name>
    <dbReference type="NCBI Taxonomy" id="355587"/>
    <lineage>
        <taxon>Eukaryota</taxon>
        <taxon>Metazoa</taxon>
        <taxon>Ecdysozoa</taxon>
        <taxon>Arthropoda</taxon>
        <taxon>Hexapoda</taxon>
        <taxon>Insecta</taxon>
        <taxon>Pterygota</taxon>
        <taxon>Neoptera</taxon>
        <taxon>Paraneoptera</taxon>
        <taxon>Hemiptera</taxon>
        <taxon>Heteroptera</taxon>
        <taxon>Panheteroptera</taxon>
        <taxon>Cimicomorpha</taxon>
        <taxon>Miridae</taxon>
        <taxon>Dicyphina</taxon>
        <taxon>Nesidiocoris</taxon>
    </lineage>
</organism>
<sequence>MQFSSYPQWYRAKVIVHIVPTVAGTRNTSCIVVVNFQNISNFLPRRSTQKT</sequence>
<dbReference type="EMBL" id="CADCXU010002167">
    <property type="protein sequence ID" value="CAA9994636.1"/>
    <property type="molecule type" value="Genomic_DNA"/>
</dbReference>
<dbReference type="Proteomes" id="UP000479000">
    <property type="component" value="Unassembled WGS sequence"/>
</dbReference>
<keyword evidence="2" id="KW-1185">Reference proteome</keyword>
<evidence type="ECO:0000313" key="1">
    <source>
        <dbReference type="EMBL" id="CAA9994636.1"/>
    </source>
</evidence>
<dbReference type="AlphaFoldDB" id="A0A6H5FYH6"/>
<evidence type="ECO:0000313" key="2">
    <source>
        <dbReference type="Proteomes" id="UP000479000"/>
    </source>
</evidence>
<reference evidence="1 2" key="1">
    <citation type="submission" date="2020-02" db="EMBL/GenBank/DDBJ databases">
        <authorList>
            <person name="Ferguson B K."/>
        </authorList>
    </citation>
    <scope>NUCLEOTIDE SEQUENCE [LARGE SCALE GENOMIC DNA]</scope>
</reference>
<dbReference type="OrthoDB" id="6138650at2759"/>
<gene>
    <name evidence="1" type="ORF">NTEN_LOCUS1452</name>
</gene>